<reference evidence="10 11" key="1">
    <citation type="journal article" date="2015" name="Genome Announc.">
        <title>Genome Sequence of Mushroom Soft-Rot Pathogen Janthinobacterium agaricidamnosum.</title>
        <authorList>
            <person name="Graupner K."/>
            <person name="Lackner G."/>
            <person name="Hertweck C."/>
        </authorList>
    </citation>
    <scope>NUCLEOTIDE SEQUENCE [LARGE SCALE GENOMIC DNA]</scope>
    <source>
        <strain evidence="11">NBRC 102515 / DSM 9628</strain>
    </source>
</reference>
<dbReference type="KEGG" id="jag:GJA_54"/>
<evidence type="ECO:0000259" key="9">
    <source>
        <dbReference type="PROSITE" id="PS50113"/>
    </source>
</evidence>
<dbReference type="STRING" id="1349767.GJA_54"/>
<evidence type="ECO:0000313" key="11">
    <source>
        <dbReference type="Proteomes" id="UP000027604"/>
    </source>
</evidence>
<dbReference type="PANTHER" id="PTHR43711:SF1">
    <property type="entry name" value="HISTIDINE KINASE 1"/>
    <property type="match status" value="1"/>
</dbReference>
<dbReference type="GO" id="GO:0000155">
    <property type="term" value="F:phosphorelay sensor kinase activity"/>
    <property type="evidence" value="ECO:0007669"/>
    <property type="project" value="InterPro"/>
</dbReference>
<evidence type="ECO:0000256" key="2">
    <source>
        <dbReference type="ARBA" id="ARBA00012438"/>
    </source>
</evidence>
<evidence type="ECO:0000256" key="5">
    <source>
        <dbReference type="ARBA" id="ARBA00022777"/>
    </source>
</evidence>
<dbReference type="PROSITE" id="PS50113">
    <property type="entry name" value="PAC"/>
    <property type="match status" value="1"/>
</dbReference>
<dbReference type="InterPro" id="IPR036890">
    <property type="entry name" value="HATPase_C_sf"/>
</dbReference>
<dbReference type="EC" id="2.7.13.3" evidence="2"/>
<keyword evidence="6" id="KW-0902">Two-component regulatory system</keyword>
<dbReference type="PATRIC" id="fig|1349767.4.peg.3439"/>
<dbReference type="SUPFAM" id="SSF55874">
    <property type="entry name" value="ATPase domain of HSP90 chaperone/DNA topoisomerase II/histidine kinase"/>
    <property type="match status" value="1"/>
</dbReference>
<name>W0V0B5_9BURK</name>
<dbReference type="SMART" id="SM00388">
    <property type="entry name" value="HisKA"/>
    <property type="match status" value="1"/>
</dbReference>
<dbReference type="CDD" id="cd00075">
    <property type="entry name" value="HATPase"/>
    <property type="match status" value="1"/>
</dbReference>
<sequence length="381" mass="41174">MPSFAYFVLLAAAALLMGLRFIQLRGALLRARAGEQRFRLLAEHAVDAGFLVDCASLKLLYVSPVASRLSGYDQAELEAMAAELLADLPARLQRLRGGDASRLHLVRQFERQHQDGRVLPLEIVSTLVCDAAGHPVSLVGVLRDITARRDQEAAQKRFASMLSHEFRSPLATIDGAIQNLEIHAGSADEATRKRYHKIQTAVDRLLALIDEYLTPQRMASIGRERQPNGIAPKALLDAAAAQGGTPDHPVSVSIEGLPGHLRCDPDGMRMCLQVLLDNARHYAPAGTTIELNGRPAPQGGIELTVADHGPGVHEDDMPRLFDKFFRGRNAGASAGSGLGLYMARAVVEVHGGTLSVSNRPEGGAIFRIWLPFQAETGKSLA</sequence>
<evidence type="ECO:0000256" key="6">
    <source>
        <dbReference type="ARBA" id="ARBA00023012"/>
    </source>
</evidence>
<dbReference type="InterPro" id="IPR000700">
    <property type="entry name" value="PAS-assoc_C"/>
</dbReference>
<dbReference type="InterPro" id="IPR001610">
    <property type="entry name" value="PAC"/>
</dbReference>
<dbReference type="CDD" id="cd00130">
    <property type="entry name" value="PAS"/>
    <property type="match status" value="1"/>
</dbReference>
<dbReference type="Pfam" id="PF00989">
    <property type="entry name" value="PAS"/>
    <property type="match status" value="1"/>
</dbReference>
<dbReference type="InterPro" id="IPR013767">
    <property type="entry name" value="PAS_fold"/>
</dbReference>
<feature type="domain" description="Histidine kinase" evidence="7">
    <location>
        <begin position="161"/>
        <end position="374"/>
    </location>
</feature>
<dbReference type="InterPro" id="IPR003594">
    <property type="entry name" value="HATPase_dom"/>
</dbReference>
<dbReference type="HOGENOM" id="CLU_735292_0_0_4"/>
<protein>
    <recommendedName>
        <fullName evidence="2">histidine kinase</fullName>
        <ecNumber evidence="2">2.7.13.3</ecNumber>
    </recommendedName>
</protein>
<evidence type="ECO:0000313" key="10">
    <source>
        <dbReference type="EMBL" id="CDG80722.1"/>
    </source>
</evidence>
<evidence type="ECO:0000256" key="1">
    <source>
        <dbReference type="ARBA" id="ARBA00000085"/>
    </source>
</evidence>
<gene>
    <name evidence="10" type="ORF">GJA_54</name>
</gene>
<keyword evidence="4" id="KW-0808">Transferase</keyword>
<proteinExistence type="predicted"/>
<keyword evidence="5" id="KW-0418">Kinase</keyword>
<dbReference type="RefSeq" id="WP_081905186.1">
    <property type="nucleotide sequence ID" value="NZ_BCTH01000060.1"/>
</dbReference>
<dbReference type="InterPro" id="IPR035965">
    <property type="entry name" value="PAS-like_dom_sf"/>
</dbReference>
<feature type="domain" description="PAC" evidence="9">
    <location>
        <begin position="99"/>
        <end position="157"/>
    </location>
</feature>
<dbReference type="InterPro" id="IPR003661">
    <property type="entry name" value="HisK_dim/P_dom"/>
</dbReference>
<dbReference type="eggNOG" id="COG2205">
    <property type="taxonomic scope" value="Bacteria"/>
</dbReference>
<evidence type="ECO:0000256" key="4">
    <source>
        <dbReference type="ARBA" id="ARBA00022679"/>
    </source>
</evidence>
<dbReference type="InterPro" id="IPR004358">
    <property type="entry name" value="Sig_transdc_His_kin-like_C"/>
</dbReference>
<dbReference type="Gene3D" id="1.10.287.130">
    <property type="match status" value="1"/>
</dbReference>
<dbReference type="InterPro" id="IPR050736">
    <property type="entry name" value="Sensor_HK_Regulatory"/>
</dbReference>
<dbReference type="GO" id="GO:0006355">
    <property type="term" value="P:regulation of DNA-templated transcription"/>
    <property type="evidence" value="ECO:0007669"/>
    <property type="project" value="InterPro"/>
</dbReference>
<dbReference type="PRINTS" id="PR00344">
    <property type="entry name" value="BCTRLSENSOR"/>
</dbReference>
<dbReference type="NCBIfam" id="TIGR00229">
    <property type="entry name" value="sensory_box"/>
    <property type="match status" value="1"/>
</dbReference>
<dbReference type="SMART" id="SM00086">
    <property type="entry name" value="PAC"/>
    <property type="match status" value="1"/>
</dbReference>
<dbReference type="SUPFAM" id="SSF55785">
    <property type="entry name" value="PYP-like sensor domain (PAS domain)"/>
    <property type="match status" value="1"/>
</dbReference>
<dbReference type="InterPro" id="IPR000014">
    <property type="entry name" value="PAS"/>
</dbReference>
<dbReference type="Gene3D" id="3.30.565.10">
    <property type="entry name" value="Histidine kinase-like ATPase, C-terminal domain"/>
    <property type="match status" value="1"/>
</dbReference>
<dbReference type="Proteomes" id="UP000027604">
    <property type="component" value="Chromosome I"/>
</dbReference>
<dbReference type="CDD" id="cd00082">
    <property type="entry name" value="HisKA"/>
    <property type="match status" value="1"/>
</dbReference>
<dbReference type="Pfam" id="PF00512">
    <property type="entry name" value="HisKA"/>
    <property type="match status" value="1"/>
</dbReference>
<accession>W0V0B5</accession>
<dbReference type="Pfam" id="PF02518">
    <property type="entry name" value="HATPase_c"/>
    <property type="match status" value="1"/>
</dbReference>
<keyword evidence="11" id="KW-1185">Reference proteome</keyword>
<dbReference type="AlphaFoldDB" id="W0V0B5"/>
<evidence type="ECO:0000259" key="7">
    <source>
        <dbReference type="PROSITE" id="PS50109"/>
    </source>
</evidence>
<comment type="catalytic activity">
    <reaction evidence="1">
        <text>ATP + protein L-histidine = ADP + protein N-phospho-L-histidine.</text>
        <dbReference type="EC" id="2.7.13.3"/>
    </reaction>
</comment>
<dbReference type="InterPro" id="IPR036097">
    <property type="entry name" value="HisK_dim/P_sf"/>
</dbReference>
<dbReference type="SUPFAM" id="SSF47384">
    <property type="entry name" value="Homodimeric domain of signal transducing histidine kinase"/>
    <property type="match status" value="1"/>
</dbReference>
<dbReference type="OrthoDB" id="9121563at2"/>
<dbReference type="PANTHER" id="PTHR43711">
    <property type="entry name" value="TWO-COMPONENT HISTIDINE KINASE"/>
    <property type="match status" value="1"/>
</dbReference>
<dbReference type="PROSITE" id="PS50109">
    <property type="entry name" value="HIS_KIN"/>
    <property type="match status" value="1"/>
</dbReference>
<feature type="domain" description="PAS" evidence="8">
    <location>
        <begin position="34"/>
        <end position="77"/>
    </location>
</feature>
<dbReference type="SMART" id="SM00387">
    <property type="entry name" value="HATPase_c"/>
    <property type="match status" value="1"/>
</dbReference>
<evidence type="ECO:0000259" key="8">
    <source>
        <dbReference type="PROSITE" id="PS50112"/>
    </source>
</evidence>
<dbReference type="Gene3D" id="3.30.450.20">
    <property type="entry name" value="PAS domain"/>
    <property type="match status" value="1"/>
</dbReference>
<organism evidence="10 11">
    <name type="scientific">Janthinobacterium agaricidamnosum NBRC 102515 = DSM 9628</name>
    <dbReference type="NCBI Taxonomy" id="1349767"/>
    <lineage>
        <taxon>Bacteria</taxon>
        <taxon>Pseudomonadati</taxon>
        <taxon>Pseudomonadota</taxon>
        <taxon>Betaproteobacteria</taxon>
        <taxon>Burkholderiales</taxon>
        <taxon>Oxalobacteraceae</taxon>
        <taxon>Janthinobacterium</taxon>
    </lineage>
</organism>
<keyword evidence="3" id="KW-0597">Phosphoprotein</keyword>
<dbReference type="EMBL" id="HG322949">
    <property type="protein sequence ID" value="CDG80722.1"/>
    <property type="molecule type" value="Genomic_DNA"/>
</dbReference>
<evidence type="ECO:0000256" key="3">
    <source>
        <dbReference type="ARBA" id="ARBA00022553"/>
    </source>
</evidence>
<dbReference type="InterPro" id="IPR005467">
    <property type="entry name" value="His_kinase_dom"/>
</dbReference>
<dbReference type="PROSITE" id="PS50112">
    <property type="entry name" value="PAS"/>
    <property type="match status" value="1"/>
</dbReference>